<dbReference type="AlphaFoldDB" id="D5EMG9"/>
<dbReference type="Proteomes" id="UP000000925">
    <property type="component" value="Chromosome"/>
</dbReference>
<protein>
    <submittedName>
        <fullName evidence="1">Uncharacterized protein</fullName>
    </submittedName>
</protein>
<sequence>MRGRICATLWVSNRQVVDHFFAAWAGIELVARHRPSLREPVECGAHECSCRLGYSRAMRGRICATVWVSNRQVVDHFFATWVGSCIGSECGAHRCSCSLVYSRAMQGRICAPFWGSSCGVSNGRPWGQGRLHAWVAHPLRSCVVLWNGCCSLKKSL</sequence>
<evidence type="ECO:0000313" key="1">
    <source>
        <dbReference type="EMBL" id="ADE53375.1"/>
    </source>
</evidence>
<dbReference type="STRING" id="583355.Caka_0350"/>
<keyword evidence="2" id="KW-1185">Reference proteome</keyword>
<proteinExistence type="predicted"/>
<evidence type="ECO:0000313" key="2">
    <source>
        <dbReference type="Proteomes" id="UP000000925"/>
    </source>
</evidence>
<dbReference type="EMBL" id="CP001998">
    <property type="protein sequence ID" value="ADE53375.1"/>
    <property type="molecule type" value="Genomic_DNA"/>
</dbReference>
<gene>
    <name evidence="1" type="ordered locus">Caka_0350</name>
</gene>
<dbReference type="HOGENOM" id="CLU_1683601_0_0_0"/>
<dbReference type="KEGG" id="caa:Caka_0350"/>
<reference evidence="1 2" key="1">
    <citation type="journal article" date="2010" name="Stand. Genomic Sci.">
        <title>Complete genome sequence of Coraliomargarita akajimensis type strain (04OKA010-24).</title>
        <authorList>
            <person name="Mavromatis K."/>
            <person name="Abt B."/>
            <person name="Brambilla E."/>
            <person name="Lapidus A."/>
            <person name="Copeland A."/>
            <person name="Deshpande S."/>
            <person name="Nolan M."/>
            <person name="Lucas S."/>
            <person name="Tice H."/>
            <person name="Cheng J.F."/>
            <person name="Han C."/>
            <person name="Detter J.C."/>
            <person name="Woyke T."/>
            <person name="Goodwin L."/>
            <person name="Pitluck S."/>
            <person name="Held B."/>
            <person name="Brettin T."/>
            <person name="Tapia R."/>
            <person name="Ivanova N."/>
            <person name="Mikhailova N."/>
            <person name="Pati A."/>
            <person name="Liolios K."/>
            <person name="Chen A."/>
            <person name="Palaniappan K."/>
            <person name="Land M."/>
            <person name="Hauser L."/>
            <person name="Chang Y.J."/>
            <person name="Jeffries C.D."/>
            <person name="Rohde M."/>
            <person name="Goker M."/>
            <person name="Bristow J."/>
            <person name="Eisen J.A."/>
            <person name="Markowitz V."/>
            <person name="Hugenholtz P."/>
            <person name="Klenk H.P."/>
            <person name="Kyrpides N.C."/>
        </authorList>
    </citation>
    <scope>NUCLEOTIDE SEQUENCE [LARGE SCALE GENOMIC DNA]</scope>
    <source>
        <strain evidence="2">DSM 45221 / IAM 15411 / JCM 23193 / KCTC 12865</strain>
    </source>
</reference>
<accession>D5EMG9</accession>
<organism evidence="1 2">
    <name type="scientific">Coraliomargarita akajimensis (strain DSM 45221 / IAM 15411 / JCM 23193 / KCTC 12865 / 04OKA010-24)</name>
    <dbReference type="NCBI Taxonomy" id="583355"/>
    <lineage>
        <taxon>Bacteria</taxon>
        <taxon>Pseudomonadati</taxon>
        <taxon>Verrucomicrobiota</taxon>
        <taxon>Opitutia</taxon>
        <taxon>Puniceicoccales</taxon>
        <taxon>Coraliomargaritaceae</taxon>
        <taxon>Coraliomargarita</taxon>
    </lineage>
</organism>
<name>D5EMG9_CORAD</name>